<keyword evidence="3" id="KW-0812">Transmembrane</keyword>
<keyword evidence="1" id="KW-0808">Transferase</keyword>
<dbReference type="PANTHER" id="PTHR44068">
    <property type="entry name" value="ZGC:194242"/>
    <property type="match status" value="1"/>
</dbReference>
<evidence type="ECO:0000256" key="1">
    <source>
        <dbReference type="ARBA" id="ARBA00022679"/>
    </source>
</evidence>
<evidence type="ECO:0000256" key="3">
    <source>
        <dbReference type="SAM" id="Phobius"/>
    </source>
</evidence>
<comment type="caution">
    <text evidence="5">The sequence shown here is derived from an EMBL/GenBank/DDBJ whole genome shotgun (WGS) entry which is preliminary data.</text>
</comment>
<dbReference type="SUPFAM" id="SSF53335">
    <property type="entry name" value="S-adenosyl-L-methionine-dependent methyltransferases"/>
    <property type="match status" value="1"/>
</dbReference>
<feature type="transmembrane region" description="Helical" evidence="3">
    <location>
        <begin position="246"/>
        <end position="263"/>
    </location>
</feature>
<sequence>MAQTEREEERQPLINDNPLLQSYYYSLESRIGYRLVLGGTRHFGYWDHDTYWPLPMSRALRAMEDKLAEVLALPAGAEVLDAGCGVSHVALHLAKKHELRITGIDVIDHHIVKSRRNIAGSGLPEGRVTVRKMDYHHLESFADQSFDGVYTMETFVHATDPEAVLAEFYRLLRPGGRIALFEYDHNRLADEPSEMAQSMQQINHYAAMPTNQVSDVGVFQRFLEEAGFQDVVVRDFSDNIRPMTRFFFLLAIIPYYIIELFHLERFFINTVAGVNTYLGRGRWRYVAITATKPGNTIEAPKRK</sequence>
<dbReference type="AlphaFoldDB" id="A0A9P9WGA0"/>
<dbReference type="GO" id="GO:0003838">
    <property type="term" value="F:sterol 24-C-methyltransferase activity"/>
    <property type="evidence" value="ECO:0007669"/>
    <property type="project" value="TreeGrafter"/>
</dbReference>
<dbReference type="InterPro" id="IPR013216">
    <property type="entry name" value="Methyltransf_11"/>
</dbReference>
<dbReference type="InterPro" id="IPR050447">
    <property type="entry name" value="Erg6_SMT_methyltransf"/>
</dbReference>
<dbReference type="Pfam" id="PF08241">
    <property type="entry name" value="Methyltransf_11"/>
    <property type="match status" value="1"/>
</dbReference>
<dbReference type="Proteomes" id="UP000829685">
    <property type="component" value="Unassembled WGS sequence"/>
</dbReference>
<gene>
    <name evidence="5" type="ORF">JX265_009304</name>
</gene>
<feature type="domain" description="Methyltransferase type 11" evidence="4">
    <location>
        <begin position="80"/>
        <end position="179"/>
    </location>
</feature>
<evidence type="ECO:0000313" key="5">
    <source>
        <dbReference type="EMBL" id="KAI1861801.1"/>
    </source>
</evidence>
<keyword evidence="3" id="KW-1133">Transmembrane helix</keyword>
<keyword evidence="6" id="KW-1185">Reference proteome</keyword>
<keyword evidence="3" id="KW-0472">Membrane</keyword>
<dbReference type="GO" id="GO:0006696">
    <property type="term" value="P:ergosterol biosynthetic process"/>
    <property type="evidence" value="ECO:0007669"/>
    <property type="project" value="TreeGrafter"/>
</dbReference>
<dbReference type="PANTHER" id="PTHR44068:SF1">
    <property type="entry name" value="HYPOTHETICAL LOC100005854"/>
    <property type="match status" value="1"/>
</dbReference>
<comment type="similarity">
    <text evidence="2">Belongs to the class I-like SAM-binding methyltransferase superfamily. Erg6/SMT family.</text>
</comment>
<proteinExistence type="inferred from homology"/>
<protein>
    <recommendedName>
        <fullName evidence="4">Methyltransferase type 11 domain-containing protein</fullName>
    </recommendedName>
</protein>
<dbReference type="GO" id="GO:0005783">
    <property type="term" value="C:endoplasmic reticulum"/>
    <property type="evidence" value="ECO:0007669"/>
    <property type="project" value="TreeGrafter"/>
</dbReference>
<name>A0A9P9WGA0_9PEZI</name>
<reference evidence="5" key="1">
    <citation type="submission" date="2021-03" db="EMBL/GenBank/DDBJ databases">
        <title>Revisited historic fungal species revealed as producer of novel bioactive compounds through whole genome sequencing and comparative genomics.</title>
        <authorList>
            <person name="Vignolle G.A."/>
            <person name="Hochenegger N."/>
            <person name="Mach R.L."/>
            <person name="Mach-Aigner A.R."/>
            <person name="Javad Rahimi M."/>
            <person name="Salim K.A."/>
            <person name="Chan C.M."/>
            <person name="Lim L.B.L."/>
            <person name="Cai F."/>
            <person name="Druzhinina I.S."/>
            <person name="U'Ren J.M."/>
            <person name="Derntl C."/>
        </authorList>
    </citation>
    <scope>NUCLEOTIDE SEQUENCE</scope>
    <source>
        <strain evidence="5">TUCIM 5799</strain>
    </source>
</reference>
<evidence type="ECO:0000259" key="4">
    <source>
        <dbReference type="Pfam" id="PF08241"/>
    </source>
</evidence>
<organism evidence="5 6">
    <name type="scientific">Neoarthrinium moseri</name>
    <dbReference type="NCBI Taxonomy" id="1658444"/>
    <lineage>
        <taxon>Eukaryota</taxon>
        <taxon>Fungi</taxon>
        <taxon>Dikarya</taxon>
        <taxon>Ascomycota</taxon>
        <taxon>Pezizomycotina</taxon>
        <taxon>Sordariomycetes</taxon>
        <taxon>Xylariomycetidae</taxon>
        <taxon>Amphisphaeriales</taxon>
        <taxon>Apiosporaceae</taxon>
        <taxon>Neoarthrinium</taxon>
    </lineage>
</organism>
<accession>A0A9P9WGA0</accession>
<dbReference type="InterPro" id="IPR029063">
    <property type="entry name" value="SAM-dependent_MTases_sf"/>
</dbReference>
<dbReference type="CDD" id="cd02440">
    <property type="entry name" value="AdoMet_MTases"/>
    <property type="match status" value="1"/>
</dbReference>
<dbReference type="EMBL" id="JAFIMR010000028">
    <property type="protein sequence ID" value="KAI1861801.1"/>
    <property type="molecule type" value="Genomic_DNA"/>
</dbReference>
<evidence type="ECO:0000256" key="2">
    <source>
        <dbReference type="ARBA" id="ARBA00038188"/>
    </source>
</evidence>
<evidence type="ECO:0000313" key="6">
    <source>
        <dbReference type="Proteomes" id="UP000829685"/>
    </source>
</evidence>
<dbReference type="Gene3D" id="3.40.50.150">
    <property type="entry name" value="Vaccinia Virus protein VP39"/>
    <property type="match status" value="1"/>
</dbReference>